<protein>
    <submittedName>
        <fullName evidence="2">Uncharacterized protein</fullName>
    </submittedName>
</protein>
<dbReference type="EMBL" id="LHPF02000056">
    <property type="protein sequence ID" value="PSC67513.1"/>
    <property type="molecule type" value="Genomic_DNA"/>
</dbReference>
<name>A0A2P6V0B7_9CHLO</name>
<feature type="region of interest" description="Disordered" evidence="1">
    <location>
        <begin position="200"/>
        <end position="226"/>
    </location>
</feature>
<gene>
    <name evidence="2" type="ORF">C2E20_8811</name>
</gene>
<keyword evidence="3" id="KW-1185">Reference proteome</keyword>
<sequence length="226" mass="23069">MCSPTARTWETSSKLLDLGHALKSWQPLSWPVALGDVPPLALSPCDDSIEQDLLCNELCDELAAAAGARTDATAAAVDAAAAAAAAFITNSGGGAAFPRATLSAAFPGAHAITLRCPDCGSLALCADAASPTGSHCTCRLPVQARLAGGEPCCCRIHGPAADPAAEAQRVAAFVAALGRHLSLQYKECSEALHSSLAARLRQQARQQAPRTPPRADSTAPLALALP</sequence>
<evidence type="ECO:0000313" key="3">
    <source>
        <dbReference type="Proteomes" id="UP000239649"/>
    </source>
</evidence>
<reference evidence="2 3" key="1">
    <citation type="journal article" date="2018" name="Plant J.">
        <title>Genome sequences of Chlorella sorokiniana UTEX 1602 and Micractinium conductrix SAG 241.80: implications to maltose excretion by a green alga.</title>
        <authorList>
            <person name="Arriola M.B."/>
            <person name="Velmurugan N."/>
            <person name="Zhang Y."/>
            <person name="Plunkett M.H."/>
            <person name="Hondzo H."/>
            <person name="Barney B.M."/>
        </authorList>
    </citation>
    <scope>NUCLEOTIDE SEQUENCE [LARGE SCALE GENOMIC DNA]</scope>
    <source>
        <strain evidence="2 3">SAG 241.80</strain>
    </source>
</reference>
<dbReference type="AlphaFoldDB" id="A0A2P6V0B7"/>
<comment type="caution">
    <text evidence="2">The sequence shown here is derived from an EMBL/GenBank/DDBJ whole genome shotgun (WGS) entry which is preliminary data.</text>
</comment>
<feature type="compositionally biased region" description="Low complexity" evidence="1">
    <location>
        <begin position="200"/>
        <end position="209"/>
    </location>
</feature>
<proteinExistence type="predicted"/>
<evidence type="ECO:0000313" key="2">
    <source>
        <dbReference type="EMBL" id="PSC67513.1"/>
    </source>
</evidence>
<dbReference type="Proteomes" id="UP000239649">
    <property type="component" value="Unassembled WGS sequence"/>
</dbReference>
<evidence type="ECO:0000256" key="1">
    <source>
        <dbReference type="SAM" id="MobiDB-lite"/>
    </source>
</evidence>
<accession>A0A2P6V0B7</accession>
<organism evidence="2 3">
    <name type="scientific">Micractinium conductrix</name>
    <dbReference type="NCBI Taxonomy" id="554055"/>
    <lineage>
        <taxon>Eukaryota</taxon>
        <taxon>Viridiplantae</taxon>
        <taxon>Chlorophyta</taxon>
        <taxon>core chlorophytes</taxon>
        <taxon>Trebouxiophyceae</taxon>
        <taxon>Chlorellales</taxon>
        <taxon>Chlorellaceae</taxon>
        <taxon>Chlorella clade</taxon>
        <taxon>Micractinium</taxon>
    </lineage>
</organism>